<comment type="caution">
    <text evidence="2">The sequence shown here is derived from an EMBL/GenBank/DDBJ whole genome shotgun (WGS) entry which is preliminary data.</text>
</comment>
<feature type="chain" id="PRO_5041450701" evidence="1">
    <location>
        <begin position="20"/>
        <end position="237"/>
    </location>
</feature>
<feature type="signal peptide" evidence="1">
    <location>
        <begin position="1"/>
        <end position="19"/>
    </location>
</feature>
<organism evidence="2 3">
    <name type="scientific">Sphingomonas lycopersici</name>
    <dbReference type="NCBI Taxonomy" id="2951807"/>
    <lineage>
        <taxon>Bacteria</taxon>
        <taxon>Pseudomonadati</taxon>
        <taxon>Pseudomonadota</taxon>
        <taxon>Alphaproteobacteria</taxon>
        <taxon>Sphingomonadales</taxon>
        <taxon>Sphingomonadaceae</taxon>
        <taxon>Sphingomonas</taxon>
    </lineage>
</organism>
<reference evidence="2" key="1">
    <citation type="submission" date="2022-06" db="EMBL/GenBank/DDBJ databases">
        <title>Sphingomonas sp. nov. isolated from rhizosphere soil of tomato.</title>
        <authorList>
            <person name="Dong H."/>
            <person name="Gao R."/>
        </authorList>
    </citation>
    <scope>NUCLEOTIDE SEQUENCE</scope>
    <source>
        <strain evidence="2">MMSM24</strain>
    </source>
</reference>
<evidence type="ECO:0000256" key="1">
    <source>
        <dbReference type="SAM" id="SignalP"/>
    </source>
</evidence>
<keyword evidence="1" id="KW-0732">Signal</keyword>
<dbReference type="RefSeq" id="WP_265267316.1">
    <property type="nucleotide sequence ID" value="NZ_JANFAV010000001.1"/>
</dbReference>
<gene>
    <name evidence="2" type="ORF">NEE01_00565</name>
</gene>
<dbReference type="Proteomes" id="UP001165565">
    <property type="component" value="Unassembled WGS sequence"/>
</dbReference>
<protein>
    <submittedName>
        <fullName evidence="2">Uncharacterized protein</fullName>
    </submittedName>
</protein>
<dbReference type="EMBL" id="JANFAV010000001">
    <property type="protein sequence ID" value="MCW6533265.1"/>
    <property type="molecule type" value="Genomic_DNA"/>
</dbReference>
<evidence type="ECO:0000313" key="2">
    <source>
        <dbReference type="EMBL" id="MCW6533265.1"/>
    </source>
</evidence>
<proteinExistence type="predicted"/>
<dbReference type="AlphaFoldDB" id="A0AA41Z3C9"/>
<evidence type="ECO:0000313" key="3">
    <source>
        <dbReference type="Proteomes" id="UP001165565"/>
    </source>
</evidence>
<accession>A0AA41Z3C9</accession>
<sequence>MTRLLAPLCILLVASPAAAGTRATYAGTSEPKALVVEIADDGAAARVSVPGRDDYGLMLGDQFYLVKPRDGKPQVARVTDMAAALDRVMPPIFKNLFGAMGGAIKASPLDAVRGGSKAVAGVPGEIWLVKGLDDEKPDSATEVVVSHDPALAPVGRALAAFLESGMVMMRPLIGNGAAEMVQQNRQLFALGTPIASADRFTLTKMETVDEPATRFVLPARPATVDALVAEMKVTPAK</sequence>
<keyword evidence="3" id="KW-1185">Reference proteome</keyword>
<name>A0AA41Z3C9_9SPHN</name>